<accession>A0A0H2RAK3</accession>
<name>A0A0H2RAK3_9AGAM</name>
<evidence type="ECO:0000256" key="3">
    <source>
        <dbReference type="ARBA" id="ARBA00023186"/>
    </source>
</evidence>
<feature type="compositionally biased region" description="Low complexity" evidence="4">
    <location>
        <begin position="577"/>
        <end position="590"/>
    </location>
</feature>
<dbReference type="OrthoDB" id="5585685at2759"/>
<dbReference type="GO" id="GO:0005085">
    <property type="term" value="F:guanyl-nucleotide exchange factor activity"/>
    <property type="evidence" value="ECO:0007669"/>
    <property type="project" value="UniProtKB-KW"/>
</dbReference>
<keyword evidence="2" id="KW-0344">Guanine-nucleotide releasing factor</keyword>
<feature type="region of interest" description="Disordered" evidence="4">
    <location>
        <begin position="575"/>
        <end position="619"/>
    </location>
</feature>
<feature type="region of interest" description="Disordered" evidence="4">
    <location>
        <begin position="636"/>
        <end position="667"/>
    </location>
</feature>
<evidence type="ECO:0000313" key="6">
    <source>
        <dbReference type="Proteomes" id="UP000053477"/>
    </source>
</evidence>
<feature type="compositionally biased region" description="Basic and acidic residues" evidence="4">
    <location>
        <begin position="636"/>
        <end position="661"/>
    </location>
</feature>
<evidence type="ECO:0000313" key="5">
    <source>
        <dbReference type="EMBL" id="KLO08412.1"/>
    </source>
</evidence>
<reference evidence="5 6" key="1">
    <citation type="submission" date="2015-04" db="EMBL/GenBank/DDBJ databases">
        <title>Complete genome sequence of Schizopora paradoxa KUC8140, a cosmopolitan wood degrader in East Asia.</title>
        <authorList>
            <consortium name="DOE Joint Genome Institute"/>
            <person name="Min B."/>
            <person name="Park H."/>
            <person name="Jang Y."/>
            <person name="Kim J.-J."/>
            <person name="Kim K.H."/>
            <person name="Pangilinan J."/>
            <person name="Lipzen A."/>
            <person name="Riley R."/>
            <person name="Grigoriev I.V."/>
            <person name="Spatafora J.W."/>
            <person name="Choi I.-G."/>
        </authorList>
    </citation>
    <scope>NUCLEOTIDE SEQUENCE [LARGE SCALE GENOMIC DNA]</scope>
    <source>
        <strain evidence="5 6">KUC8140</strain>
    </source>
</reference>
<feature type="compositionally biased region" description="Low complexity" evidence="4">
    <location>
        <begin position="251"/>
        <end position="260"/>
    </location>
</feature>
<comment type="similarity">
    <text evidence="1">Belongs to the synembryn family.</text>
</comment>
<dbReference type="GO" id="GO:0005737">
    <property type="term" value="C:cytoplasm"/>
    <property type="evidence" value="ECO:0007669"/>
    <property type="project" value="TreeGrafter"/>
</dbReference>
<gene>
    <name evidence="5" type="ORF">SCHPADRAFT_880592</name>
</gene>
<dbReference type="GO" id="GO:0007186">
    <property type="term" value="P:G protein-coupled receptor signaling pathway"/>
    <property type="evidence" value="ECO:0007669"/>
    <property type="project" value="TreeGrafter"/>
</dbReference>
<protein>
    <submittedName>
        <fullName evidence="5">Uncharacterized protein</fullName>
    </submittedName>
</protein>
<dbReference type="Pfam" id="PF10165">
    <property type="entry name" value="Ric8"/>
    <property type="match status" value="1"/>
</dbReference>
<evidence type="ECO:0000256" key="1">
    <source>
        <dbReference type="ARBA" id="ARBA00009049"/>
    </source>
</evidence>
<feature type="region of interest" description="Disordered" evidence="4">
    <location>
        <begin position="336"/>
        <end position="376"/>
    </location>
</feature>
<dbReference type="PANTHER" id="PTHR12425">
    <property type="entry name" value="SYNEMBRYN"/>
    <property type="match status" value="1"/>
</dbReference>
<feature type="region of interest" description="Disordered" evidence="4">
    <location>
        <begin position="391"/>
        <end position="416"/>
    </location>
</feature>
<feature type="compositionally biased region" description="Basic and acidic residues" evidence="4">
    <location>
        <begin position="366"/>
        <end position="376"/>
    </location>
</feature>
<evidence type="ECO:0000256" key="4">
    <source>
        <dbReference type="SAM" id="MobiDB-lite"/>
    </source>
</evidence>
<dbReference type="GO" id="GO:0001965">
    <property type="term" value="F:G-protein alpha-subunit binding"/>
    <property type="evidence" value="ECO:0007669"/>
    <property type="project" value="TreeGrafter"/>
</dbReference>
<feature type="compositionally biased region" description="Low complexity" evidence="4">
    <location>
        <begin position="355"/>
        <end position="365"/>
    </location>
</feature>
<feature type="compositionally biased region" description="Basic and acidic residues" evidence="4">
    <location>
        <begin position="263"/>
        <end position="273"/>
    </location>
</feature>
<feature type="region of interest" description="Disordered" evidence="4">
    <location>
        <begin position="249"/>
        <end position="277"/>
    </location>
</feature>
<dbReference type="InParanoid" id="A0A0H2RAK3"/>
<organism evidence="5 6">
    <name type="scientific">Schizopora paradoxa</name>
    <dbReference type="NCBI Taxonomy" id="27342"/>
    <lineage>
        <taxon>Eukaryota</taxon>
        <taxon>Fungi</taxon>
        <taxon>Dikarya</taxon>
        <taxon>Basidiomycota</taxon>
        <taxon>Agaricomycotina</taxon>
        <taxon>Agaricomycetes</taxon>
        <taxon>Hymenochaetales</taxon>
        <taxon>Schizoporaceae</taxon>
        <taxon>Schizopora</taxon>
    </lineage>
</organism>
<keyword evidence="3" id="KW-0143">Chaperone</keyword>
<dbReference type="PANTHER" id="PTHR12425:SF5">
    <property type="entry name" value="SYNEMBRYN"/>
    <property type="match status" value="1"/>
</dbReference>
<dbReference type="InterPro" id="IPR019318">
    <property type="entry name" value="Gua_nucleotide_exch_fac_Ric8"/>
</dbReference>
<feature type="compositionally biased region" description="Low complexity" evidence="4">
    <location>
        <begin position="392"/>
        <end position="416"/>
    </location>
</feature>
<keyword evidence="6" id="KW-1185">Reference proteome</keyword>
<dbReference type="STRING" id="27342.A0A0H2RAK3"/>
<proteinExistence type="inferred from homology"/>
<evidence type="ECO:0000256" key="2">
    <source>
        <dbReference type="ARBA" id="ARBA00022658"/>
    </source>
</evidence>
<dbReference type="Proteomes" id="UP000053477">
    <property type="component" value="Unassembled WGS sequence"/>
</dbReference>
<dbReference type="EMBL" id="KQ086093">
    <property type="protein sequence ID" value="KLO08412.1"/>
    <property type="molecule type" value="Genomic_DNA"/>
</dbReference>
<sequence>MSPLQSYEALSSSSSRTDVSRVLRSVIDAPPFTLTSPGRETLVQLLLDDIALCVGGGKHSSGRLTKKDAQLALLALKMLGRTTPCSRIIGRRENLTILLNAAEKLRSSESDAADESLRCIANALLLVDDARIPWVEIHGADHCVTLLEKSTSPNLIFLTCRILFLSTASSMSPFISTVLEPPRRRYSTSNLLSTARDYPHNDIIETISSKVDILLPLISQSVPMSKEALTDILKFSFNLLCHWPKISNDAESPSESTSSGKGKGKESKNKVLEEESPLGERWSSRLNGFLAPLRRAFLALPTGAPSPLAAPMTHILHSLLPIPISPELYTTWFPENSSPKDSSSKSDSRNHGPTSRSSSPGSSSSKDGKEGKEKERGGAFDRAMSMLHPRISLSSRPSSPGPSPTGSGPSAAAGGSSVPVLPMVGAPLGTPAVLTRAADLLNVSFEYYLPGTIDPDDKTVKQRCLDEDVELDHVLSPLVLLITKLVKYNTECRKVLREQLLPASLDRTTPLESRPDTLGRCLRLMSCVGHQRVKDSVGELLFILCDSDAQVLTAQIGYGNAAGYLFNRGLLAPPPAASDSSGAADSASSLQPGINPITGMVEQPREPGPEMTEEEKEREAEKLFVLFERLEKAGGMENPIKKAMREGKMEKYEEARRKKEEQGEDSD</sequence>
<dbReference type="AlphaFoldDB" id="A0A0H2RAK3"/>